<feature type="domain" description="FAF" evidence="3">
    <location>
        <begin position="189"/>
        <end position="242"/>
    </location>
</feature>
<dbReference type="Proteomes" id="UP001372338">
    <property type="component" value="Unassembled WGS sequence"/>
</dbReference>
<keyword evidence="5" id="KW-1185">Reference proteome</keyword>
<evidence type="ECO:0000313" key="4">
    <source>
        <dbReference type="EMBL" id="KAK7257617.1"/>
    </source>
</evidence>
<evidence type="ECO:0000256" key="1">
    <source>
        <dbReference type="ARBA" id="ARBA00008690"/>
    </source>
</evidence>
<dbReference type="InterPro" id="IPR021410">
    <property type="entry name" value="FAF"/>
</dbReference>
<evidence type="ECO:0000259" key="3">
    <source>
        <dbReference type="Pfam" id="PF11250"/>
    </source>
</evidence>
<feature type="compositionally biased region" description="Acidic residues" evidence="2">
    <location>
        <begin position="250"/>
        <end position="265"/>
    </location>
</feature>
<dbReference type="InterPro" id="IPR046431">
    <property type="entry name" value="FAF_dom"/>
</dbReference>
<dbReference type="Pfam" id="PF11250">
    <property type="entry name" value="FAF"/>
    <property type="match status" value="1"/>
</dbReference>
<accession>A0AAN9HXC2</accession>
<dbReference type="EMBL" id="JAYWIO010000006">
    <property type="protein sequence ID" value="KAK7257617.1"/>
    <property type="molecule type" value="Genomic_DNA"/>
</dbReference>
<feature type="compositionally biased region" description="Basic and acidic residues" evidence="2">
    <location>
        <begin position="266"/>
        <end position="279"/>
    </location>
</feature>
<dbReference type="PANTHER" id="PTHR33155:SF9">
    <property type="entry name" value="FANTASTIC FOUR-LIKE PROTEIN (DUF3049)"/>
    <property type="match status" value="1"/>
</dbReference>
<comment type="caution">
    <text evidence="4">The sequence shown here is derived from an EMBL/GenBank/DDBJ whole genome shotgun (WGS) entry which is preliminary data.</text>
</comment>
<sequence length="279" mass="31665">MSTCRSLQHIFEKPLPENPTLLESLSWNQIKPLKTIDHSSSLTEIFGELHFKESHEPSPLPLPSPSCSCPSFQELEHANLLAQQNNEIVSDINQTPYYSSPYVTNNTNNIISHNHKSNDSFSSLNSESLHLCTEGLCSESSDDVEDMKGGINEWWQTQKEKEGGVNNNKHSYSYGECRTRSRVNGGSSEYPPPISCIGKSGKPWVSFRSYRKNGRFVLRGIRIPTQELLHAHREDGRLTLHFVDSDEEYVEEEEQEEEYDGVESVDEGKEIMGKEKESV</sequence>
<comment type="similarity">
    <text evidence="1">Belongs to the fantastic four family.</text>
</comment>
<protein>
    <recommendedName>
        <fullName evidence="3">FAF domain-containing protein</fullName>
    </recommendedName>
</protein>
<dbReference type="AlphaFoldDB" id="A0AAN9HXC2"/>
<proteinExistence type="inferred from homology"/>
<feature type="region of interest" description="Disordered" evidence="2">
    <location>
        <begin position="250"/>
        <end position="279"/>
    </location>
</feature>
<gene>
    <name evidence="4" type="ORF">RIF29_31703</name>
</gene>
<evidence type="ECO:0000313" key="5">
    <source>
        <dbReference type="Proteomes" id="UP001372338"/>
    </source>
</evidence>
<reference evidence="4 5" key="1">
    <citation type="submission" date="2024-01" db="EMBL/GenBank/DDBJ databases">
        <title>The genomes of 5 underutilized Papilionoideae crops provide insights into root nodulation and disease resistanc.</title>
        <authorList>
            <person name="Yuan L."/>
        </authorList>
    </citation>
    <scope>NUCLEOTIDE SEQUENCE [LARGE SCALE GENOMIC DNA]</scope>
    <source>
        <strain evidence="4">ZHUSHIDOU_FW_LH</strain>
        <tissue evidence="4">Leaf</tissue>
    </source>
</reference>
<evidence type="ECO:0000256" key="2">
    <source>
        <dbReference type="SAM" id="MobiDB-lite"/>
    </source>
</evidence>
<dbReference type="PANTHER" id="PTHR33155">
    <property type="entry name" value="FANTASTIC FOUR-LIKE PROTEIN (DUF3049)"/>
    <property type="match status" value="1"/>
</dbReference>
<organism evidence="4 5">
    <name type="scientific">Crotalaria pallida</name>
    <name type="common">Smooth rattlebox</name>
    <name type="synonym">Crotalaria striata</name>
    <dbReference type="NCBI Taxonomy" id="3830"/>
    <lineage>
        <taxon>Eukaryota</taxon>
        <taxon>Viridiplantae</taxon>
        <taxon>Streptophyta</taxon>
        <taxon>Embryophyta</taxon>
        <taxon>Tracheophyta</taxon>
        <taxon>Spermatophyta</taxon>
        <taxon>Magnoliopsida</taxon>
        <taxon>eudicotyledons</taxon>
        <taxon>Gunneridae</taxon>
        <taxon>Pentapetalae</taxon>
        <taxon>rosids</taxon>
        <taxon>fabids</taxon>
        <taxon>Fabales</taxon>
        <taxon>Fabaceae</taxon>
        <taxon>Papilionoideae</taxon>
        <taxon>50 kb inversion clade</taxon>
        <taxon>genistoids sensu lato</taxon>
        <taxon>core genistoids</taxon>
        <taxon>Crotalarieae</taxon>
        <taxon>Crotalaria</taxon>
    </lineage>
</organism>
<name>A0AAN9HXC2_CROPI</name>